<dbReference type="SMART" id="SM00988">
    <property type="entry name" value="UreE_N"/>
    <property type="match status" value="1"/>
</dbReference>
<dbReference type="Pfam" id="PF02814">
    <property type="entry name" value="UreE_N"/>
    <property type="match status" value="1"/>
</dbReference>
<comment type="similarity">
    <text evidence="5">Belongs to the UreE family.</text>
</comment>
<evidence type="ECO:0000256" key="3">
    <source>
        <dbReference type="ARBA" id="ARBA00022596"/>
    </source>
</evidence>
<protein>
    <recommendedName>
        <fullName evidence="5">Urease accessory protein UreE</fullName>
    </recommendedName>
</protein>
<dbReference type="InterPro" id="IPR004029">
    <property type="entry name" value="UreE_N"/>
</dbReference>
<evidence type="ECO:0000256" key="1">
    <source>
        <dbReference type="ARBA" id="ARBA00004496"/>
    </source>
</evidence>
<dbReference type="Gene3D" id="2.60.260.20">
    <property type="entry name" value="Urease metallochaperone UreE, N-terminal domain"/>
    <property type="match status" value="1"/>
</dbReference>
<comment type="function">
    <text evidence="5">Involved in urease metallocenter assembly. Binds nickel. Probably functions as a nickel donor during metallocenter assembly.</text>
</comment>
<dbReference type="EMBL" id="JBHUCX010000028">
    <property type="protein sequence ID" value="MFD1675352.1"/>
    <property type="molecule type" value="Genomic_DNA"/>
</dbReference>
<dbReference type="Gene3D" id="3.30.70.790">
    <property type="entry name" value="UreE, C-terminal domain"/>
    <property type="match status" value="1"/>
</dbReference>
<dbReference type="HAMAP" id="MF_00822">
    <property type="entry name" value="UreE"/>
    <property type="match status" value="1"/>
</dbReference>
<dbReference type="CDD" id="cd00571">
    <property type="entry name" value="UreE"/>
    <property type="match status" value="1"/>
</dbReference>
<dbReference type="PIRSF" id="PIRSF036402">
    <property type="entry name" value="Ureas_acces_UreE"/>
    <property type="match status" value="1"/>
</dbReference>
<evidence type="ECO:0000256" key="5">
    <source>
        <dbReference type="HAMAP-Rule" id="MF_00822"/>
    </source>
</evidence>
<dbReference type="Pfam" id="PF05194">
    <property type="entry name" value="UreE_C"/>
    <property type="match status" value="1"/>
</dbReference>
<name>A0ABW4JJV5_9BACL</name>
<dbReference type="SUPFAM" id="SSF69737">
    <property type="entry name" value="Urease metallochaperone UreE, C-terminal domain"/>
    <property type="match status" value="1"/>
</dbReference>
<evidence type="ECO:0000313" key="7">
    <source>
        <dbReference type="EMBL" id="MFD1675352.1"/>
    </source>
</evidence>
<evidence type="ECO:0000256" key="4">
    <source>
        <dbReference type="ARBA" id="ARBA00023186"/>
    </source>
</evidence>
<gene>
    <name evidence="5" type="primary">ureE</name>
    <name evidence="7" type="ORF">ACFSB2_11660</name>
</gene>
<keyword evidence="8" id="KW-1185">Reference proteome</keyword>
<keyword evidence="4 5" id="KW-0143">Chaperone</keyword>
<dbReference type="SUPFAM" id="SSF69287">
    <property type="entry name" value="Urease metallochaperone UreE, N-terminal domain"/>
    <property type="match status" value="1"/>
</dbReference>
<evidence type="ECO:0000313" key="8">
    <source>
        <dbReference type="Proteomes" id="UP001597079"/>
    </source>
</evidence>
<dbReference type="InterPro" id="IPR012406">
    <property type="entry name" value="UreE"/>
</dbReference>
<keyword evidence="3 5" id="KW-0533">Nickel</keyword>
<dbReference type="InterPro" id="IPR007864">
    <property type="entry name" value="UreE_C_dom"/>
</dbReference>
<comment type="caution">
    <text evidence="7">The sequence shown here is derived from an EMBL/GenBank/DDBJ whole genome shotgun (WGS) entry which is preliminary data.</text>
</comment>
<proteinExistence type="inferred from homology"/>
<evidence type="ECO:0000256" key="2">
    <source>
        <dbReference type="ARBA" id="ARBA00022490"/>
    </source>
</evidence>
<dbReference type="Proteomes" id="UP001597079">
    <property type="component" value="Unassembled WGS sequence"/>
</dbReference>
<dbReference type="RefSeq" id="WP_377943225.1">
    <property type="nucleotide sequence ID" value="NZ_JBHUCX010000028.1"/>
</dbReference>
<dbReference type="InterPro" id="IPR036118">
    <property type="entry name" value="UreE_N_sf"/>
</dbReference>
<organism evidence="7 8">
    <name type="scientific">Alicyclobacillus fodiniaquatilis</name>
    <dbReference type="NCBI Taxonomy" id="1661150"/>
    <lineage>
        <taxon>Bacteria</taxon>
        <taxon>Bacillati</taxon>
        <taxon>Bacillota</taxon>
        <taxon>Bacilli</taxon>
        <taxon>Bacillales</taxon>
        <taxon>Alicyclobacillaceae</taxon>
        <taxon>Alicyclobacillus</taxon>
    </lineage>
</organism>
<feature type="domain" description="UreE urease accessory N-terminal" evidence="6">
    <location>
        <begin position="2"/>
        <end position="69"/>
    </location>
</feature>
<comment type="subcellular location">
    <subcellularLocation>
        <location evidence="1 5">Cytoplasm</location>
    </subcellularLocation>
</comment>
<reference evidence="8" key="1">
    <citation type="journal article" date="2019" name="Int. J. Syst. Evol. Microbiol.">
        <title>The Global Catalogue of Microorganisms (GCM) 10K type strain sequencing project: providing services to taxonomists for standard genome sequencing and annotation.</title>
        <authorList>
            <consortium name="The Broad Institute Genomics Platform"/>
            <consortium name="The Broad Institute Genome Sequencing Center for Infectious Disease"/>
            <person name="Wu L."/>
            <person name="Ma J."/>
        </authorList>
    </citation>
    <scope>NUCLEOTIDE SEQUENCE [LARGE SCALE GENOMIC DNA]</scope>
    <source>
        <strain evidence="8">CGMCC 1.12286</strain>
    </source>
</reference>
<keyword evidence="2 5" id="KW-0963">Cytoplasm</keyword>
<sequence length="147" mass="16725">MKITAVLGCEAHFQGYTFDELMLTSDELAKRVFRKKTVSGREIKASLPRNTLLKPGDVLLAEARCAVVVRVIPEWVLVIRPTSFAQIAEVGHQLGNRHMPIQIEENEIVVAYHPLLETLFQGMDIACERVLRTLERPFLHIFAPHMH</sequence>
<evidence type="ECO:0000259" key="6">
    <source>
        <dbReference type="SMART" id="SM00988"/>
    </source>
</evidence>
<accession>A0ABW4JJV5</accession>